<evidence type="ECO:0000313" key="2">
    <source>
        <dbReference type="Proteomes" id="UP000238479"/>
    </source>
</evidence>
<keyword evidence="2" id="KW-1185">Reference proteome</keyword>
<dbReference type="EMBL" id="PDCK01000043">
    <property type="protein sequence ID" value="PRQ32616.1"/>
    <property type="molecule type" value="Genomic_DNA"/>
</dbReference>
<evidence type="ECO:0000313" key="1">
    <source>
        <dbReference type="EMBL" id="PRQ32616.1"/>
    </source>
</evidence>
<protein>
    <submittedName>
        <fullName evidence="1">Uncharacterized protein</fullName>
    </submittedName>
</protein>
<dbReference type="Gramene" id="PRQ32616">
    <property type="protein sequence ID" value="PRQ32616"/>
    <property type="gene ID" value="RchiOBHm_Chr5g0048381"/>
</dbReference>
<sequence length="228" mass="25796">MRGYYKLPGTRASGYINHRLHEPKLHSSPGLTLIAHHRTHVSFLPPRSNFSSTRLGLVEKIPLLVLFQHPICPATLMQINFRAVTSSTHWPSAAAASPLPGDPQMRNPLWAPILWWLLFFTSRRLSLGCLVNHLPDRDLHQLNSLKHHTIETKKKKRWFCSGHPGRFGHPTHPGDHHHYLGDPSPATPSRGHLYFPAAIYQYPVSLRTGTLHPIPRALHQRVPLSTSS</sequence>
<comment type="caution">
    <text evidence="1">The sequence shown here is derived from an EMBL/GenBank/DDBJ whole genome shotgun (WGS) entry which is preliminary data.</text>
</comment>
<name>A0A2P6QEM3_ROSCH</name>
<gene>
    <name evidence="1" type="ORF">RchiOBHm_Chr5g0048381</name>
</gene>
<accession>A0A2P6QEM3</accession>
<dbReference type="AlphaFoldDB" id="A0A2P6QEM3"/>
<reference evidence="1 2" key="1">
    <citation type="journal article" date="2018" name="Nat. Genet.">
        <title>The Rosa genome provides new insights in the design of modern roses.</title>
        <authorList>
            <person name="Bendahmane M."/>
        </authorList>
    </citation>
    <scope>NUCLEOTIDE SEQUENCE [LARGE SCALE GENOMIC DNA]</scope>
    <source>
        <strain evidence="2">cv. Old Blush</strain>
    </source>
</reference>
<dbReference type="Proteomes" id="UP000238479">
    <property type="component" value="Chromosome 5"/>
</dbReference>
<organism evidence="1 2">
    <name type="scientific">Rosa chinensis</name>
    <name type="common">China rose</name>
    <dbReference type="NCBI Taxonomy" id="74649"/>
    <lineage>
        <taxon>Eukaryota</taxon>
        <taxon>Viridiplantae</taxon>
        <taxon>Streptophyta</taxon>
        <taxon>Embryophyta</taxon>
        <taxon>Tracheophyta</taxon>
        <taxon>Spermatophyta</taxon>
        <taxon>Magnoliopsida</taxon>
        <taxon>eudicotyledons</taxon>
        <taxon>Gunneridae</taxon>
        <taxon>Pentapetalae</taxon>
        <taxon>rosids</taxon>
        <taxon>fabids</taxon>
        <taxon>Rosales</taxon>
        <taxon>Rosaceae</taxon>
        <taxon>Rosoideae</taxon>
        <taxon>Rosoideae incertae sedis</taxon>
        <taxon>Rosa</taxon>
    </lineage>
</organism>
<proteinExistence type="predicted"/>